<dbReference type="PANTHER" id="PTHR32089:SF112">
    <property type="entry name" value="LYSOZYME-LIKE PROTEIN-RELATED"/>
    <property type="match status" value="1"/>
</dbReference>
<dbReference type="PROSITE" id="PS50111">
    <property type="entry name" value="CHEMOTAXIS_TRANSDUC_2"/>
    <property type="match status" value="1"/>
</dbReference>
<dbReference type="SMART" id="SM00283">
    <property type="entry name" value="MA"/>
    <property type="match status" value="1"/>
</dbReference>
<evidence type="ECO:0000256" key="2">
    <source>
        <dbReference type="PROSITE-ProRule" id="PRU00284"/>
    </source>
</evidence>
<dbReference type="GO" id="GO:0016020">
    <property type="term" value="C:membrane"/>
    <property type="evidence" value="ECO:0007669"/>
    <property type="project" value="InterPro"/>
</dbReference>
<keyword evidence="1 2" id="KW-0807">Transducer</keyword>
<dbReference type="Proteomes" id="UP000886390">
    <property type="component" value="Unassembled WGS sequence"/>
</dbReference>
<dbReference type="GO" id="GO:0007165">
    <property type="term" value="P:signal transduction"/>
    <property type="evidence" value="ECO:0007669"/>
    <property type="project" value="UniProtKB-KW"/>
</dbReference>
<feature type="domain" description="Methyl-accepting transducer" evidence="3">
    <location>
        <begin position="107"/>
        <end position="346"/>
    </location>
</feature>
<evidence type="ECO:0000259" key="3">
    <source>
        <dbReference type="PROSITE" id="PS50111"/>
    </source>
</evidence>
<dbReference type="PANTHER" id="PTHR32089">
    <property type="entry name" value="METHYL-ACCEPTING CHEMOTAXIS PROTEIN MCPB"/>
    <property type="match status" value="1"/>
</dbReference>
<dbReference type="Gene3D" id="1.10.287.950">
    <property type="entry name" value="Methyl-accepting chemotaxis protein"/>
    <property type="match status" value="1"/>
</dbReference>
<evidence type="ECO:0000256" key="1">
    <source>
        <dbReference type="ARBA" id="ARBA00023224"/>
    </source>
</evidence>
<comment type="caution">
    <text evidence="4">The sequence shown here is derived from an EMBL/GenBank/DDBJ whole genome shotgun (WGS) entry which is preliminary data.</text>
</comment>
<gene>
    <name evidence="4" type="ORF">ENJ67_05875</name>
</gene>
<dbReference type="SUPFAM" id="SSF58104">
    <property type="entry name" value="Methyl-accepting chemotaxis protein (MCP) signaling domain"/>
    <property type="match status" value="1"/>
</dbReference>
<dbReference type="InterPro" id="IPR004089">
    <property type="entry name" value="MCPsignal_dom"/>
</dbReference>
<sequence length="377" mass="41299">MSSLFLRMRLVHWVGIVLLLINAFVFTDNLISQIVQVVIAAVIFIHDLDEKINGVDVAKKIIATLSDFKAGDTIDIKLDFSKEYKEMVELINSFTQKVNEAKNLATTSSALDQELHELNSALTNLENNFGHSEQLSKELLEKLNVIGTESDSNLEFSAEVLESLKLVAQKINGSVSQMSTLEGQIIQTHDGEIAVSDNLKALTENAEDIKGILNIISDISDKTNLLALNAAIEAARAGEHGRGFAVVADEVRKLAENTQKSLTEINASVNVIVQSISDASSSVEHNAQSALELVEISKELQTSLSEASDEVEVTYQKSIADTENSEIIKKEAYNSKDLTASQLETMHTTKESINTMKEKAKQIESSTLELVTKVSHI</sequence>
<accession>A0A7C3C1Z0</accession>
<organism evidence="4">
    <name type="scientific">Sulfurimonas autotrophica</name>
    <dbReference type="NCBI Taxonomy" id="202747"/>
    <lineage>
        <taxon>Bacteria</taxon>
        <taxon>Pseudomonadati</taxon>
        <taxon>Campylobacterota</taxon>
        <taxon>Epsilonproteobacteria</taxon>
        <taxon>Campylobacterales</taxon>
        <taxon>Sulfurimonadaceae</taxon>
        <taxon>Sulfurimonas</taxon>
    </lineage>
</organism>
<evidence type="ECO:0000313" key="4">
    <source>
        <dbReference type="EMBL" id="HFB54247.1"/>
    </source>
</evidence>
<dbReference type="Pfam" id="PF00015">
    <property type="entry name" value="MCPsignal"/>
    <property type="match status" value="1"/>
</dbReference>
<reference evidence="4" key="1">
    <citation type="journal article" date="2020" name="mSystems">
        <title>Genome- and Community-Level Interaction Insights into Carbon Utilization and Element Cycling Functions of Hydrothermarchaeota in Hydrothermal Sediment.</title>
        <authorList>
            <person name="Zhou Z."/>
            <person name="Liu Y."/>
            <person name="Xu W."/>
            <person name="Pan J."/>
            <person name="Luo Z.H."/>
            <person name="Li M."/>
        </authorList>
    </citation>
    <scope>NUCLEOTIDE SEQUENCE [LARGE SCALE GENOMIC DNA]</scope>
    <source>
        <strain evidence="4">HyVt-507</strain>
    </source>
</reference>
<name>A0A7C3C1Z0_9BACT</name>
<protein>
    <submittedName>
        <fullName evidence="4">Chemotaxis protein</fullName>
    </submittedName>
</protein>
<dbReference type="AlphaFoldDB" id="A0A7C3C1Z0"/>
<dbReference type="EMBL" id="DRNH01000319">
    <property type="protein sequence ID" value="HFB54247.1"/>
    <property type="molecule type" value="Genomic_DNA"/>
</dbReference>
<proteinExistence type="predicted"/>